<dbReference type="InterPro" id="IPR007349">
    <property type="entry name" value="DUF418"/>
</dbReference>
<feature type="transmembrane region" description="Helical" evidence="1">
    <location>
        <begin position="223"/>
        <end position="245"/>
    </location>
</feature>
<organism evidence="3 4">
    <name type="scientific">Pseudoxanthomonas wuyuanensis</name>
    <dbReference type="NCBI Taxonomy" id="1073196"/>
    <lineage>
        <taxon>Bacteria</taxon>
        <taxon>Pseudomonadati</taxon>
        <taxon>Pseudomonadota</taxon>
        <taxon>Gammaproteobacteria</taxon>
        <taxon>Lysobacterales</taxon>
        <taxon>Lysobacteraceae</taxon>
        <taxon>Pseudoxanthomonas</taxon>
    </lineage>
</organism>
<sequence length="420" mass="45958">MSSLQNLAPVAPAERIGTLDALRGFALLGILLMNIEGFVGPLYGTIDGLNPRLTGADRIADGLIYFFVQGKFFTLFSLLFGMGFAVMSQRAAAAGRPFAGIYWRRGLVLLAIGLAHALLIWSGDILVTYALMSFLLLAFRDASGRTLLVVAVLAFLAPLGLTMLYGAVGSLMQATPELAARWEQVLAGQNQMLAAMTEGQRQAYGAGSFAEATVQRAKDFGMALMNLMTLGPLVFAMFLLGAWFVKSGAIAAPARFPRLFAGLRWITLPLGTALMLVSFLLQPTLDQTDIDLRFSTAFSLGMLGSALMCLGYAGWLVRGLQSPTLAQPLQWLAPAGRMALTNYLGQSLICTLIFYGYGLGYFERLPRAWQVPFALALFALQVLWSRWWLRHFRFGPAEWLWRTLTYLKPQPMRASAPRSA</sequence>
<evidence type="ECO:0000256" key="1">
    <source>
        <dbReference type="SAM" id="Phobius"/>
    </source>
</evidence>
<evidence type="ECO:0000259" key="2">
    <source>
        <dbReference type="Pfam" id="PF04235"/>
    </source>
</evidence>
<gene>
    <name evidence="3" type="ORF">SAMN06296416_11169</name>
</gene>
<dbReference type="PANTHER" id="PTHR30590:SF2">
    <property type="entry name" value="INNER MEMBRANE PROTEIN"/>
    <property type="match status" value="1"/>
</dbReference>
<keyword evidence="1" id="KW-1133">Transmembrane helix</keyword>
<proteinExistence type="predicted"/>
<accession>A0A286DE10</accession>
<protein>
    <recommendedName>
        <fullName evidence="2">DUF418 domain-containing protein</fullName>
    </recommendedName>
</protein>
<evidence type="ECO:0000313" key="3">
    <source>
        <dbReference type="EMBL" id="SOD56908.1"/>
    </source>
</evidence>
<dbReference type="OrthoDB" id="9807744at2"/>
<feature type="transmembrane region" description="Helical" evidence="1">
    <location>
        <begin position="265"/>
        <end position="285"/>
    </location>
</feature>
<feature type="transmembrane region" description="Helical" evidence="1">
    <location>
        <begin position="63"/>
        <end position="86"/>
    </location>
</feature>
<feature type="transmembrane region" description="Helical" evidence="1">
    <location>
        <begin position="107"/>
        <end position="135"/>
    </location>
</feature>
<feature type="transmembrane region" description="Helical" evidence="1">
    <location>
        <begin position="297"/>
        <end position="317"/>
    </location>
</feature>
<dbReference type="PANTHER" id="PTHR30590">
    <property type="entry name" value="INNER MEMBRANE PROTEIN"/>
    <property type="match status" value="1"/>
</dbReference>
<name>A0A286DE10_9GAMM</name>
<dbReference type="Proteomes" id="UP000219374">
    <property type="component" value="Unassembled WGS sequence"/>
</dbReference>
<evidence type="ECO:0000313" key="4">
    <source>
        <dbReference type="Proteomes" id="UP000219374"/>
    </source>
</evidence>
<dbReference type="EMBL" id="OCND01000011">
    <property type="protein sequence ID" value="SOD56908.1"/>
    <property type="molecule type" value="Genomic_DNA"/>
</dbReference>
<dbReference type="Pfam" id="PF04235">
    <property type="entry name" value="DUF418"/>
    <property type="match status" value="1"/>
</dbReference>
<dbReference type="InterPro" id="IPR052529">
    <property type="entry name" value="Bact_Transport_Assoc"/>
</dbReference>
<feature type="transmembrane region" description="Helical" evidence="1">
    <location>
        <begin position="337"/>
        <end position="357"/>
    </location>
</feature>
<feature type="domain" description="DUF418" evidence="2">
    <location>
        <begin position="245"/>
        <end position="408"/>
    </location>
</feature>
<keyword evidence="1" id="KW-0472">Membrane</keyword>
<reference evidence="3 4" key="1">
    <citation type="submission" date="2017-09" db="EMBL/GenBank/DDBJ databases">
        <authorList>
            <person name="Ehlers B."/>
            <person name="Leendertz F.H."/>
        </authorList>
    </citation>
    <scope>NUCLEOTIDE SEQUENCE [LARGE SCALE GENOMIC DNA]</scope>
    <source>
        <strain evidence="3 4">CGMCC 1.10978</strain>
    </source>
</reference>
<feature type="transmembrane region" description="Helical" evidence="1">
    <location>
        <begin position="369"/>
        <end position="389"/>
    </location>
</feature>
<feature type="transmembrane region" description="Helical" evidence="1">
    <location>
        <begin position="21"/>
        <end position="43"/>
    </location>
</feature>
<keyword evidence="4" id="KW-1185">Reference proteome</keyword>
<dbReference type="AlphaFoldDB" id="A0A286DE10"/>
<dbReference type="RefSeq" id="WP_097123340.1">
    <property type="nucleotide sequence ID" value="NZ_OCND01000011.1"/>
</dbReference>
<feature type="transmembrane region" description="Helical" evidence="1">
    <location>
        <begin position="147"/>
        <end position="168"/>
    </location>
</feature>
<keyword evidence="1" id="KW-0812">Transmembrane</keyword>